<dbReference type="PANTHER" id="PTHR31302">
    <property type="entry name" value="TRANSMEMBRANE PROTEIN WITH METALLOPHOSPHOESTERASE DOMAIN-RELATED"/>
    <property type="match status" value="1"/>
</dbReference>
<dbReference type="Pfam" id="PF00149">
    <property type="entry name" value="Metallophos"/>
    <property type="match status" value="1"/>
</dbReference>
<dbReference type="Proteomes" id="UP000294527">
    <property type="component" value="Unassembled WGS sequence"/>
</dbReference>
<evidence type="ECO:0000256" key="3">
    <source>
        <dbReference type="ARBA" id="ARBA00022801"/>
    </source>
</evidence>
<dbReference type="InterPro" id="IPR029052">
    <property type="entry name" value="Metallo-depent_PP-like"/>
</dbReference>
<gene>
    <name evidence="10" type="ORF">DWW04_16745</name>
    <name evidence="11" type="ORF">E1I98_02390</name>
    <name evidence="9" type="ORF">GKD17_13185</name>
    <name evidence="7" type="ORF">KSU80_15935</name>
    <name evidence="8" type="ORF">RVH45_00150</name>
</gene>
<keyword evidence="2" id="KW-0479">Metal-binding</keyword>
<dbReference type="FunFam" id="3.60.21.10:FF:000028">
    <property type="entry name" value="Putative metallophosphoesterase"/>
    <property type="match status" value="1"/>
</dbReference>
<evidence type="ECO:0000256" key="1">
    <source>
        <dbReference type="ARBA" id="ARBA00001968"/>
    </source>
</evidence>
<dbReference type="PANTHER" id="PTHR31302:SF0">
    <property type="entry name" value="TRANSMEMBRANE PROTEIN WITH METALLOPHOSPHOESTERASE DOMAIN"/>
    <property type="match status" value="1"/>
</dbReference>
<evidence type="ECO:0000313" key="14">
    <source>
        <dbReference type="Proteomes" id="UP000500949"/>
    </source>
</evidence>
<reference evidence="7" key="4">
    <citation type="submission" date="2021-06" db="EMBL/GenBank/DDBJ databases">
        <title>Collection of gut derived symbiotic bacterial strains cultured from healthy donors.</title>
        <authorList>
            <person name="Lin H."/>
            <person name="Littmann E."/>
            <person name="Pamer E.G."/>
        </authorList>
    </citation>
    <scope>NUCLEOTIDE SEQUENCE</scope>
    <source>
        <strain evidence="7">MSK.5.10</strain>
    </source>
</reference>
<evidence type="ECO:0000256" key="5">
    <source>
        <dbReference type="SAM" id="Phobius"/>
    </source>
</evidence>
<dbReference type="InterPro" id="IPR051158">
    <property type="entry name" value="Metallophosphoesterase_sf"/>
</dbReference>
<keyword evidence="5" id="KW-1133">Transmembrane helix</keyword>
<dbReference type="AlphaFoldDB" id="A0A1Y4PFL8"/>
<dbReference type="Gene3D" id="3.60.21.10">
    <property type="match status" value="1"/>
</dbReference>
<dbReference type="Proteomes" id="UP000777173">
    <property type="component" value="Unassembled WGS sequence"/>
</dbReference>
<dbReference type="EMBL" id="QRZL01000020">
    <property type="protein sequence ID" value="RGV73242.1"/>
    <property type="molecule type" value="Genomic_DNA"/>
</dbReference>
<dbReference type="EMBL" id="CP046176">
    <property type="protein sequence ID" value="QJR77265.1"/>
    <property type="molecule type" value="Genomic_DNA"/>
</dbReference>
<evidence type="ECO:0000259" key="6">
    <source>
        <dbReference type="Pfam" id="PF00149"/>
    </source>
</evidence>
<evidence type="ECO:0000313" key="9">
    <source>
        <dbReference type="EMBL" id="QJR77265.1"/>
    </source>
</evidence>
<dbReference type="GO" id="GO:0016787">
    <property type="term" value="F:hydrolase activity"/>
    <property type="evidence" value="ECO:0007669"/>
    <property type="project" value="UniProtKB-KW"/>
</dbReference>
<dbReference type="CDD" id="cd07385">
    <property type="entry name" value="MPP_YkuE_C"/>
    <property type="match status" value="1"/>
</dbReference>
<feature type="transmembrane region" description="Helical" evidence="5">
    <location>
        <begin position="36"/>
        <end position="54"/>
    </location>
</feature>
<evidence type="ECO:0000313" key="12">
    <source>
        <dbReference type="Proteomes" id="UP000283678"/>
    </source>
</evidence>
<dbReference type="Proteomes" id="UP000283678">
    <property type="component" value="Unassembled WGS sequence"/>
</dbReference>
<keyword evidence="5" id="KW-0472">Membrane</keyword>
<dbReference type="InterPro" id="IPR004843">
    <property type="entry name" value="Calcineurin-like_PHP"/>
</dbReference>
<feature type="transmembrane region" description="Helical" evidence="5">
    <location>
        <begin position="99"/>
        <end position="119"/>
    </location>
</feature>
<sequence>MPTFFIILIFTYLGGNAYIFYRGLQTLSGFPYGIKILLTILFWLAALSFFGTMLSRNVKIPFYLSHTMYEVGTGWLIFTLYMVLFLLFFDLLKLCSISFNQSFMTSLLATFVLLGYGYYNYRHPKINTVNITLTKPLTDNRRPIKIVAVSDIHLGNGTGKTSLKQYVKMINGQNPDLILIGGDLIDNSVIPLYAENMAEELTELKAPLGIYMVPGNHEYISGIDKSIQFIQNTPIQLLRDSVVTLPCGIQLIGRDDRSNARRLPLQKLMARIDKSKPVILLDHQPYQLAESQAAGIDLQFSGHTHHGQVWPMNWVTDHLYEQSHGYRQWENSHIYVSSGLSLWGPPFRIGTESEMVVLQLH</sequence>
<accession>A0A1Y4PFL8</accession>
<reference evidence="8" key="5">
    <citation type="submission" date="2023-10" db="EMBL/GenBank/DDBJ databases">
        <title>Genome of Potential pathogenic bacteria in Crohn's disease.</title>
        <authorList>
            <person name="Rodriguez-Palacios A."/>
        </authorList>
    </citation>
    <scope>NUCLEOTIDE SEQUENCE</scope>
    <source>
        <strain evidence="8">CavFT-hAR62</strain>
    </source>
</reference>
<feature type="transmembrane region" description="Helical" evidence="5">
    <location>
        <begin position="74"/>
        <end position="92"/>
    </location>
</feature>
<reference evidence="11 13" key="2">
    <citation type="journal article" date="2019" name="Nat. Microbiol.">
        <title>Genomic variation and strain-specific functional adaptation in the human gut microbiome during early life.</title>
        <authorList>
            <person name="Vatanen T."/>
            <person name="Plichta D.R."/>
            <person name="Somani J."/>
            <person name="Munch P.C."/>
            <person name="Arthur T.D."/>
            <person name="Hall A.B."/>
            <person name="Rudolf S."/>
            <person name="Oakeley E.J."/>
            <person name="Ke X."/>
            <person name="Young R.A."/>
            <person name="Haiser H.J."/>
            <person name="Kolde R."/>
            <person name="Yassour M."/>
            <person name="Luopajarvi K."/>
            <person name="Siljander H."/>
            <person name="Virtanen S.M."/>
            <person name="Ilonen J."/>
            <person name="Uibo R."/>
            <person name="Tillmann V."/>
            <person name="Mokurov S."/>
            <person name="Dorshakova N."/>
            <person name="Porter J.A."/>
            <person name="McHardy A.C."/>
            <person name="Lahdesmaki H."/>
            <person name="Vlamakis H."/>
            <person name="Huttenhower C."/>
            <person name="Knip M."/>
            <person name="Xavier R.J."/>
        </authorList>
    </citation>
    <scope>NUCLEOTIDE SEQUENCE [LARGE SCALE GENOMIC DNA]</scope>
    <source>
        <strain evidence="11 13">RJX1047</strain>
    </source>
</reference>
<evidence type="ECO:0000313" key="8">
    <source>
        <dbReference type="EMBL" id="MDU0268347.1"/>
    </source>
</evidence>
<dbReference type="GO" id="GO:0046872">
    <property type="term" value="F:metal ion binding"/>
    <property type="evidence" value="ECO:0007669"/>
    <property type="project" value="UniProtKB-KW"/>
</dbReference>
<reference evidence="9 14" key="3">
    <citation type="submission" date="2019-11" db="EMBL/GenBank/DDBJ databases">
        <title>Complete genome sequence of Bacteroides dorei DSM 17855.</title>
        <authorList>
            <person name="Russell J.T."/>
        </authorList>
    </citation>
    <scope>NUCLEOTIDE SEQUENCE [LARGE SCALE GENOMIC DNA]</scope>
    <source>
        <strain evidence="9 14">DSM 17855</strain>
    </source>
</reference>
<keyword evidence="3" id="KW-0378">Hydrolase</keyword>
<dbReference type="Proteomes" id="UP001181086">
    <property type="component" value="Unassembled WGS sequence"/>
</dbReference>
<evidence type="ECO:0000313" key="13">
    <source>
        <dbReference type="Proteomes" id="UP000294527"/>
    </source>
</evidence>
<evidence type="ECO:0000313" key="10">
    <source>
        <dbReference type="EMBL" id="RGV73242.1"/>
    </source>
</evidence>
<feature type="transmembrane region" description="Helical" evidence="5">
    <location>
        <begin position="6"/>
        <end position="24"/>
    </location>
</feature>
<feature type="domain" description="Calcineurin-like phosphoesterase" evidence="6">
    <location>
        <begin position="144"/>
        <end position="306"/>
    </location>
</feature>
<dbReference type="EMBL" id="JAWDEV010000001">
    <property type="protein sequence ID" value="MDU0268347.1"/>
    <property type="molecule type" value="Genomic_DNA"/>
</dbReference>
<name>A0A1Y4PFL8_9BACT</name>
<dbReference type="GeneID" id="93447631"/>
<evidence type="ECO:0000313" key="7">
    <source>
        <dbReference type="EMBL" id="MBV3124652.1"/>
    </source>
</evidence>
<dbReference type="SUPFAM" id="SSF56300">
    <property type="entry name" value="Metallo-dependent phosphatases"/>
    <property type="match status" value="1"/>
</dbReference>
<protein>
    <submittedName>
        <fullName evidence="11">Metallophosphoesterase</fullName>
    </submittedName>
</protein>
<keyword evidence="5" id="KW-0812">Transmembrane</keyword>
<dbReference type="Proteomes" id="UP000500949">
    <property type="component" value="Chromosome"/>
</dbReference>
<dbReference type="EMBL" id="JAHOAX010000016">
    <property type="protein sequence ID" value="MBV3124652.1"/>
    <property type="molecule type" value="Genomic_DNA"/>
</dbReference>
<dbReference type="RefSeq" id="WP_007833549.1">
    <property type="nucleotide sequence ID" value="NZ_BAABZF010000001.1"/>
</dbReference>
<reference evidence="10 12" key="1">
    <citation type="submission" date="2018-08" db="EMBL/GenBank/DDBJ databases">
        <title>A genome reference for cultivated species of the human gut microbiota.</title>
        <authorList>
            <person name="Zou Y."/>
            <person name="Xue W."/>
            <person name="Luo G."/>
        </authorList>
    </citation>
    <scope>NUCLEOTIDE SEQUENCE [LARGE SCALE GENOMIC DNA]</scope>
    <source>
        <strain evidence="10 12">AF14-1AC</strain>
    </source>
</reference>
<evidence type="ECO:0000256" key="4">
    <source>
        <dbReference type="ARBA" id="ARBA00061089"/>
    </source>
</evidence>
<comment type="cofactor">
    <cofactor evidence="1">
        <name>a divalent metal cation</name>
        <dbReference type="ChEBI" id="CHEBI:60240"/>
    </cofactor>
</comment>
<comment type="similarity">
    <text evidence="4">Belongs to the metallophosphoesterase superfamily.</text>
</comment>
<organism evidence="11 13">
    <name type="scientific">Phocaeicola dorei</name>
    <dbReference type="NCBI Taxonomy" id="357276"/>
    <lineage>
        <taxon>Bacteria</taxon>
        <taxon>Pseudomonadati</taxon>
        <taxon>Bacteroidota</taxon>
        <taxon>Bacteroidia</taxon>
        <taxon>Bacteroidales</taxon>
        <taxon>Bacteroidaceae</taxon>
        <taxon>Phocaeicola</taxon>
    </lineage>
</organism>
<dbReference type="EMBL" id="SLTU01000001">
    <property type="protein sequence ID" value="TDA75308.1"/>
    <property type="molecule type" value="Genomic_DNA"/>
</dbReference>
<evidence type="ECO:0000256" key="2">
    <source>
        <dbReference type="ARBA" id="ARBA00022723"/>
    </source>
</evidence>
<evidence type="ECO:0000313" key="11">
    <source>
        <dbReference type="EMBL" id="TDA75308.1"/>
    </source>
</evidence>
<proteinExistence type="inferred from homology"/>